<dbReference type="CDD" id="cd06170">
    <property type="entry name" value="LuxR_C_like"/>
    <property type="match status" value="1"/>
</dbReference>
<organism evidence="9 10">
    <name type="scientific">Alcaligenes endophyticus</name>
    <dbReference type="NCBI Taxonomy" id="1929088"/>
    <lineage>
        <taxon>Bacteria</taxon>
        <taxon>Pseudomonadati</taxon>
        <taxon>Pseudomonadota</taxon>
        <taxon>Betaproteobacteria</taxon>
        <taxon>Burkholderiales</taxon>
        <taxon>Alcaligenaceae</taxon>
        <taxon>Alcaligenes</taxon>
    </lineage>
</organism>
<evidence type="ECO:0000256" key="6">
    <source>
        <dbReference type="PROSITE-ProRule" id="PRU00169"/>
    </source>
</evidence>
<protein>
    <submittedName>
        <fullName evidence="9">Response regulator</fullName>
    </submittedName>
</protein>
<dbReference type="SMART" id="SM00448">
    <property type="entry name" value="REC"/>
    <property type="match status" value="1"/>
</dbReference>
<reference evidence="9" key="1">
    <citation type="submission" date="2021-11" db="EMBL/GenBank/DDBJ databases">
        <title>Draft genome sequence of Alcaligenes endophyticus type strain CCUG 75668T.</title>
        <authorList>
            <person name="Salva-Serra F."/>
            <person name="Duran R.E."/>
            <person name="Seeger M."/>
            <person name="Moore E.R.B."/>
            <person name="Jaen-Luchoro D."/>
        </authorList>
    </citation>
    <scope>NUCLEOTIDE SEQUENCE</scope>
    <source>
        <strain evidence="9">CCUG 75668</strain>
    </source>
</reference>
<evidence type="ECO:0000256" key="4">
    <source>
        <dbReference type="ARBA" id="ARBA00023125"/>
    </source>
</evidence>
<keyword evidence="3" id="KW-0805">Transcription regulation</keyword>
<keyword evidence="2" id="KW-0902">Two-component regulatory system</keyword>
<feature type="domain" description="Response regulatory" evidence="8">
    <location>
        <begin position="20"/>
        <end position="137"/>
    </location>
</feature>
<dbReference type="PROSITE" id="PS50110">
    <property type="entry name" value="RESPONSE_REGULATORY"/>
    <property type="match status" value="1"/>
</dbReference>
<keyword evidence="5" id="KW-0804">Transcription</keyword>
<evidence type="ECO:0000313" key="9">
    <source>
        <dbReference type="EMBL" id="MDN4121540.1"/>
    </source>
</evidence>
<dbReference type="PROSITE" id="PS00622">
    <property type="entry name" value="HTH_LUXR_1"/>
    <property type="match status" value="1"/>
</dbReference>
<comment type="caution">
    <text evidence="9">The sequence shown here is derived from an EMBL/GenBank/DDBJ whole genome shotgun (WGS) entry which is preliminary data.</text>
</comment>
<dbReference type="PRINTS" id="PR00038">
    <property type="entry name" value="HTHLUXR"/>
</dbReference>
<dbReference type="Proteomes" id="UP001168613">
    <property type="component" value="Unassembled WGS sequence"/>
</dbReference>
<keyword evidence="1 6" id="KW-0597">Phosphoprotein</keyword>
<evidence type="ECO:0000313" key="10">
    <source>
        <dbReference type="Proteomes" id="UP001168613"/>
    </source>
</evidence>
<dbReference type="PROSITE" id="PS50043">
    <property type="entry name" value="HTH_LUXR_2"/>
    <property type="match status" value="1"/>
</dbReference>
<keyword evidence="4" id="KW-0238">DNA-binding</keyword>
<dbReference type="PANTHER" id="PTHR48111:SF1">
    <property type="entry name" value="TWO-COMPONENT RESPONSE REGULATOR ORR33"/>
    <property type="match status" value="1"/>
</dbReference>
<dbReference type="InterPro" id="IPR000792">
    <property type="entry name" value="Tscrpt_reg_LuxR_C"/>
</dbReference>
<dbReference type="RefSeq" id="WP_266124211.1">
    <property type="nucleotide sequence ID" value="NZ_JAJHNU010000002.1"/>
</dbReference>
<accession>A0ABT8EJX5</accession>
<sequence length="361" mass="38917">MKASNEQLGFVGNPPKGIGTILCVEDEPDLREVLVEELEDVGYVVIQAGNGKEAWALLEHTCPDLILCDIAMPGMDGYALLREIRENRPDLSEVPFVFLSAQDGSGQITRGKYAGADDYLVKPINFDLMLATIAARIRQMRRVQSLSAGIPASQSLAQTSDMAERLYQGVVRTLDMVGTGIILLNSAANVILANPAVLQLEATGVYPDLSRILWPTCPSSVLRKHAVIAAAVESSLLGQEQVELLSIAHAQGERDLLVSVCSLVQANAMPSDPVVALFVSGGNRNEVLFIRHLGALFQLTPTEAKIASAFSQGLRSSEIAAAFDISLTTVAFHKRNIFQKTRTNREADLIALLLTLPVCAV</sequence>
<proteinExistence type="predicted"/>
<evidence type="ECO:0000256" key="1">
    <source>
        <dbReference type="ARBA" id="ARBA00022553"/>
    </source>
</evidence>
<feature type="modified residue" description="4-aspartylphosphate" evidence="6">
    <location>
        <position position="69"/>
    </location>
</feature>
<gene>
    <name evidence="9" type="ORF">LMS43_09590</name>
</gene>
<dbReference type="SUPFAM" id="SSF52172">
    <property type="entry name" value="CheY-like"/>
    <property type="match status" value="1"/>
</dbReference>
<evidence type="ECO:0000256" key="3">
    <source>
        <dbReference type="ARBA" id="ARBA00023015"/>
    </source>
</evidence>
<dbReference type="Pfam" id="PF00196">
    <property type="entry name" value="GerE"/>
    <property type="match status" value="1"/>
</dbReference>
<evidence type="ECO:0000256" key="2">
    <source>
        <dbReference type="ARBA" id="ARBA00023012"/>
    </source>
</evidence>
<dbReference type="Gene3D" id="3.40.50.2300">
    <property type="match status" value="1"/>
</dbReference>
<dbReference type="InterPro" id="IPR036388">
    <property type="entry name" value="WH-like_DNA-bd_sf"/>
</dbReference>
<dbReference type="CDD" id="cd17574">
    <property type="entry name" value="REC_OmpR"/>
    <property type="match status" value="1"/>
</dbReference>
<dbReference type="InterPro" id="IPR001789">
    <property type="entry name" value="Sig_transdc_resp-reg_receiver"/>
</dbReference>
<evidence type="ECO:0000259" key="8">
    <source>
        <dbReference type="PROSITE" id="PS50110"/>
    </source>
</evidence>
<dbReference type="InterPro" id="IPR011006">
    <property type="entry name" value="CheY-like_superfamily"/>
</dbReference>
<evidence type="ECO:0000256" key="5">
    <source>
        <dbReference type="ARBA" id="ARBA00023163"/>
    </source>
</evidence>
<dbReference type="SUPFAM" id="SSF46894">
    <property type="entry name" value="C-terminal effector domain of the bipartite response regulators"/>
    <property type="match status" value="1"/>
</dbReference>
<dbReference type="Gene3D" id="1.10.10.10">
    <property type="entry name" value="Winged helix-like DNA-binding domain superfamily/Winged helix DNA-binding domain"/>
    <property type="match status" value="1"/>
</dbReference>
<dbReference type="Pfam" id="PF00072">
    <property type="entry name" value="Response_reg"/>
    <property type="match status" value="1"/>
</dbReference>
<name>A0ABT8EJX5_9BURK</name>
<keyword evidence="10" id="KW-1185">Reference proteome</keyword>
<dbReference type="InterPro" id="IPR016032">
    <property type="entry name" value="Sig_transdc_resp-reg_C-effctor"/>
</dbReference>
<dbReference type="InterPro" id="IPR039420">
    <property type="entry name" value="WalR-like"/>
</dbReference>
<dbReference type="PANTHER" id="PTHR48111">
    <property type="entry name" value="REGULATOR OF RPOS"/>
    <property type="match status" value="1"/>
</dbReference>
<dbReference type="EMBL" id="JAJHNU010000002">
    <property type="protein sequence ID" value="MDN4121540.1"/>
    <property type="molecule type" value="Genomic_DNA"/>
</dbReference>
<feature type="domain" description="HTH luxR-type" evidence="7">
    <location>
        <begin position="292"/>
        <end position="357"/>
    </location>
</feature>
<dbReference type="SMART" id="SM00421">
    <property type="entry name" value="HTH_LUXR"/>
    <property type="match status" value="1"/>
</dbReference>
<evidence type="ECO:0000259" key="7">
    <source>
        <dbReference type="PROSITE" id="PS50043"/>
    </source>
</evidence>